<dbReference type="OrthoDB" id="8444967at2"/>
<proteinExistence type="predicted"/>
<organism evidence="1 2">
    <name type="scientific">Magnetospirillum molischianum DSM 120</name>
    <dbReference type="NCBI Taxonomy" id="1150626"/>
    <lineage>
        <taxon>Bacteria</taxon>
        <taxon>Pseudomonadati</taxon>
        <taxon>Pseudomonadota</taxon>
        <taxon>Alphaproteobacteria</taxon>
        <taxon>Rhodospirillales</taxon>
        <taxon>Rhodospirillaceae</taxon>
        <taxon>Magnetospirillum</taxon>
    </lineage>
</organism>
<comment type="caution">
    <text evidence="1">The sequence shown here is derived from an EMBL/GenBank/DDBJ whole genome shotgun (WGS) entry which is preliminary data.</text>
</comment>
<dbReference type="EMBL" id="CAHP01000060">
    <property type="protein sequence ID" value="CCG43352.1"/>
    <property type="molecule type" value="Genomic_DNA"/>
</dbReference>
<sequence length="195" mass="21265">MSNIIKVVGFDPSLANFGMVAADLDIDTLKLKVTGFKLVETEKDKSKQVRKGSDDLRRCREIIQAMRGWADPDFVAFGFAEVPSGGAKSANALKALSMATAILGACPVELVEVNPTEVKLATVGKKTAAKEDMIEWVIERHPEAPWLTYKRLGKVEFNAKNEHLADGVCAIYAGLQSQQFKHSLAMMRSALKLAA</sequence>
<gene>
    <name evidence="1" type="ORF">PHAMO_80143</name>
</gene>
<evidence type="ECO:0008006" key="3">
    <source>
        <dbReference type="Google" id="ProtNLM"/>
    </source>
</evidence>
<keyword evidence="2" id="KW-1185">Reference proteome</keyword>
<reference evidence="1 2" key="1">
    <citation type="journal article" date="2012" name="J. Bacteriol.">
        <title>Draft Genome Sequence of the Purple Photosynthetic Bacterium Phaeospirillum molischianum DSM120, a Particularly Versatile Bacterium.</title>
        <authorList>
            <person name="Duquesne K."/>
            <person name="Prima V."/>
            <person name="Ji B."/>
            <person name="Rouy Z."/>
            <person name="Medigue C."/>
            <person name="Talla E."/>
            <person name="Sturgis J.N."/>
        </authorList>
    </citation>
    <scope>NUCLEOTIDE SEQUENCE [LARGE SCALE GENOMIC DNA]</scope>
    <source>
        <strain evidence="2">DSM120</strain>
    </source>
</reference>
<name>H8FYB4_MAGML</name>
<protein>
    <recommendedName>
        <fullName evidence="3">Holliday junction resolvase RuvC</fullName>
    </recommendedName>
</protein>
<dbReference type="STRING" id="1150626.PHAMO_80143"/>
<dbReference type="GO" id="GO:0003676">
    <property type="term" value="F:nucleic acid binding"/>
    <property type="evidence" value="ECO:0007669"/>
    <property type="project" value="InterPro"/>
</dbReference>
<dbReference type="AlphaFoldDB" id="H8FYB4"/>
<evidence type="ECO:0000313" key="1">
    <source>
        <dbReference type="EMBL" id="CCG43352.1"/>
    </source>
</evidence>
<dbReference type="eggNOG" id="ENOG5034A6R">
    <property type="taxonomic scope" value="Bacteria"/>
</dbReference>
<dbReference type="RefSeq" id="WP_002731443.1">
    <property type="nucleotide sequence ID" value="NZ_CAHP01000060.1"/>
</dbReference>
<evidence type="ECO:0000313" key="2">
    <source>
        <dbReference type="Proteomes" id="UP000004169"/>
    </source>
</evidence>
<dbReference type="Proteomes" id="UP000004169">
    <property type="component" value="Unassembled WGS sequence"/>
</dbReference>
<dbReference type="SUPFAM" id="SSF53098">
    <property type="entry name" value="Ribonuclease H-like"/>
    <property type="match status" value="1"/>
</dbReference>
<accession>H8FYB4</accession>
<dbReference type="Gene3D" id="3.30.420.10">
    <property type="entry name" value="Ribonuclease H-like superfamily/Ribonuclease H"/>
    <property type="match status" value="1"/>
</dbReference>
<dbReference type="InterPro" id="IPR036397">
    <property type="entry name" value="RNaseH_sf"/>
</dbReference>
<dbReference type="InterPro" id="IPR012337">
    <property type="entry name" value="RNaseH-like_sf"/>
</dbReference>